<dbReference type="AlphaFoldDB" id="A0AA36H2I0"/>
<proteinExistence type="predicted"/>
<keyword evidence="1" id="KW-0472">Membrane</keyword>
<evidence type="ECO:0000256" key="1">
    <source>
        <dbReference type="SAM" id="Phobius"/>
    </source>
</evidence>
<gene>
    <name evidence="2" type="ORF">CYNAS_LOCUS14864</name>
</gene>
<keyword evidence="3" id="KW-1185">Reference proteome</keyword>
<name>A0AA36H2I0_CYLNA</name>
<evidence type="ECO:0000313" key="2">
    <source>
        <dbReference type="EMBL" id="CAJ0602881.1"/>
    </source>
</evidence>
<dbReference type="Proteomes" id="UP001176961">
    <property type="component" value="Unassembled WGS sequence"/>
</dbReference>
<organism evidence="2 3">
    <name type="scientific">Cylicocyclus nassatus</name>
    <name type="common">Nematode worm</name>
    <dbReference type="NCBI Taxonomy" id="53992"/>
    <lineage>
        <taxon>Eukaryota</taxon>
        <taxon>Metazoa</taxon>
        <taxon>Ecdysozoa</taxon>
        <taxon>Nematoda</taxon>
        <taxon>Chromadorea</taxon>
        <taxon>Rhabditida</taxon>
        <taxon>Rhabditina</taxon>
        <taxon>Rhabditomorpha</taxon>
        <taxon>Strongyloidea</taxon>
        <taxon>Strongylidae</taxon>
        <taxon>Cylicocyclus</taxon>
    </lineage>
</organism>
<accession>A0AA36H2I0</accession>
<keyword evidence="1" id="KW-1133">Transmembrane helix</keyword>
<keyword evidence="1" id="KW-0812">Transmembrane</keyword>
<comment type="caution">
    <text evidence="2">The sequence shown here is derived from an EMBL/GenBank/DDBJ whole genome shotgun (WGS) entry which is preliminary data.</text>
</comment>
<dbReference type="EMBL" id="CATQJL010000305">
    <property type="protein sequence ID" value="CAJ0602881.1"/>
    <property type="molecule type" value="Genomic_DNA"/>
</dbReference>
<evidence type="ECO:0000313" key="3">
    <source>
        <dbReference type="Proteomes" id="UP001176961"/>
    </source>
</evidence>
<protein>
    <submittedName>
        <fullName evidence="2">Uncharacterized protein</fullName>
    </submittedName>
</protein>
<feature type="transmembrane region" description="Helical" evidence="1">
    <location>
        <begin position="21"/>
        <end position="42"/>
    </location>
</feature>
<reference evidence="2" key="1">
    <citation type="submission" date="2023-07" db="EMBL/GenBank/DDBJ databases">
        <authorList>
            <consortium name="CYATHOMIX"/>
        </authorList>
    </citation>
    <scope>NUCLEOTIDE SEQUENCE</scope>
    <source>
        <strain evidence="2">N/A</strain>
    </source>
</reference>
<feature type="transmembrane region" description="Helical" evidence="1">
    <location>
        <begin position="64"/>
        <end position="88"/>
    </location>
</feature>
<sequence length="130" mass="14813">MCYGVRRHVSLRTWSAKVCGIVKNGFLLFISGITAVSGQYIYKDISGQKESSGGSNWGISVPPAFYFMMFIVGWELVRDFLKLLLYAVQGRVKGRKKHHHADTEDARKRVDDDTMDGFHCRCCRYAALRD</sequence>